<proteinExistence type="predicted"/>
<dbReference type="GO" id="GO:0004222">
    <property type="term" value="F:metalloendopeptidase activity"/>
    <property type="evidence" value="ECO:0007669"/>
    <property type="project" value="TreeGrafter"/>
</dbReference>
<dbReference type="PANTHER" id="PTHR45702">
    <property type="entry name" value="ADAM10/ADAM17 METALLOPEPTIDASE FAMILY MEMBER"/>
    <property type="match status" value="1"/>
</dbReference>
<keyword evidence="3" id="KW-1133">Transmembrane helix</keyword>
<evidence type="ECO:0000256" key="1">
    <source>
        <dbReference type="PROSITE-ProRule" id="PRU00068"/>
    </source>
</evidence>
<dbReference type="SMART" id="SM00050">
    <property type="entry name" value="DISIN"/>
    <property type="match status" value="1"/>
</dbReference>
<evidence type="ECO:0000313" key="6">
    <source>
        <dbReference type="EMBL" id="RUS74967.1"/>
    </source>
</evidence>
<name>A0A3S1H9N0_ELYCH</name>
<comment type="caution">
    <text evidence="6">The sequence shown here is derived from an EMBL/GenBank/DDBJ whole genome shotgun (WGS) entry which is preliminary data.</text>
</comment>
<feature type="region of interest" description="Disordered" evidence="2">
    <location>
        <begin position="388"/>
        <end position="426"/>
    </location>
</feature>
<dbReference type="GO" id="GO:0006509">
    <property type="term" value="P:membrane protein ectodomain proteolysis"/>
    <property type="evidence" value="ECO:0007669"/>
    <property type="project" value="TreeGrafter"/>
</dbReference>
<dbReference type="Proteomes" id="UP000271974">
    <property type="component" value="Unassembled WGS sequence"/>
</dbReference>
<dbReference type="PROSITE" id="PS50214">
    <property type="entry name" value="DISINTEGRIN_2"/>
    <property type="match status" value="1"/>
</dbReference>
<feature type="compositionally biased region" description="Polar residues" evidence="2">
    <location>
        <begin position="409"/>
        <end position="426"/>
    </location>
</feature>
<organism evidence="6 7">
    <name type="scientific">Elysia chlorotica</name>
    <name type="common">Eastern emerald elysia</name>
    <name type="synonym">Sea slug</name>
    <dbReference type="NCBI Taxonomy" id="188477"/>
    <lineage>
        <taxon>Eukaryota</taxon>
        <taxon>Metazoa</taxon>
        <taxon>Spiralia</taxon>
        <taxon>Lophotrochozoa</taxon>
        <taxon>Mollusca</taxon>
        <taxon>Gastropoda</taxon>
        <taxon>Heterobranchia</taxon>
        <taxon>Euthyneura</taxon>
        <taxon>Panpulmonata</taxon>
        <taxon>Sacoglossa</taxon>
        <taxon>Placobranchoidea</taxon>
        <taxon>Plakobranchidae</taxon>
        <taxon>Elysia</taxon>
    </lineage>
</organism>
<dbReference type="AlphaFoldDB" id="A0A3S1H9N0"/>
<feature type="compositionally biased region" description="Polar residues" evidence="2">
    <location>
        <begin position="388"/>
        <end position="398"/>
    </location>
</feature>
<accession>A0A3S1H9N0</accession>
<gene>
    <name evidence="6" type="ORF">EGW08_017280</name>
</gene>
<dbReference type="STRING" id="188477.A0A3S1H9N0"/>
<evidence type="ECO:0000313" key="7">
    <source>
        <dbReference type="Proteomes" id="UP000271974"/>
    </source>
</evidence>
<keyword evidence="3" id="KW-0472">Membrane</keyword>
<dbReference type="OrthoDB" id="6080395at2759"/>
<sequence>MFLRRLIFIFLFRIFILEVATAVNQQNRNNESEFLETLSRDQIRELLVRDQTGIIQYVNLSFPAKSRQIYLSLRSVRSTLFNPHFSITVLHKNGSKTPLQTTPSNFFVGNEGGHVERKASALLVKDHWFISLVGENGNVYSVEPDLEHYDLESTIPSSTMYQIMENHRAELPEANQHRQSKIQSLVYTIQQGIRQATIGAALTQLASKRRTEEAMSKSIEIKQNHPRATRPNTRSPFSFLYHYLFQQNGRLSENENRTLTATENQIFCNALAITDRKGWQKLGVEDPLTVASFLVFAYWQVNHMLWSGQTTDAQTSIKIDSIYVCDELPAFERRCEDAHDISSNTNCVNVSDILYSLGPNQDNKTYCMVQVIAADDVGSFYGGALFPNQQSTANPESHSSADHQASWRPDNSQMSENLEGQLAQRSPRNIGVTTLLGRHQQVSSIVSRAQGDPRLPKSKTKGEKRDLRFIQGELGQICGDGILYPGLEECEPTRIDPCCTRSCRLRPPAACSPAQHPCCTLDCQVAPSTYMCKKEQHQFKQCIKVATFCDGVNHTVCHKRDDLNVYEFMATMIEVPDSTACSRRGLCSSGECISKCDATTFRPSIDLQDLKLCICPETGHVNIPKTMNFTDTCSVCCHPGFNFNRSCTVTRDREPDGRLCVYEHCPGLGCIRLEVKENISYHEANPLAIIDVSKSNNKNIESKILLLVPEVFRFFYWFFAGAMVFFLILIAGGQSVYTLGVVDKEPRVRFIETKV</sequence>
<dbReference type="EMBL" id="RQTK01000782">
    <property type="protein sequence ID" value="RUS74967.1"/>
    <property type="molecule type" value="Genomic_DNA"/>
</dbReference>
<keyword evidence="7" id="KW-1185">Reference proteome</keyword>
<comment type="caution">
    <text evidence="1">Lacks conserved residue(s) required for the propagation of feature annotation.</text>
</comment>
<dbReference type="InterPro" id="IPR001762">
    <property type="entry name" value="Disintegrin_dom"/>
</dbReference>
<reference evidence="6 7" key="1">
    <citation type="submission" date="2019-01" db="EMBL/GenBank/DDBJ databases">
        <title>A draft genome assembly of the solar-powered sea slug Elysia chlorotica.</title>
        <authorList>
            <person name="Cai H."/>
            <person name="Li Q."/>
            <person name="Fang X."/>
            <person name="Li J."/>
            <person name="Curtis N.E."/>
            <person name="Altenburger A."/>
            <person name="Shibata T."/>
            <person name="Feng M."/>
            <person name="Maeda T."/>
            <person name="Schwartz J.A."/>
            <person name="Shigenobu S."/>
            <person name="Lundholm N."/>
            <person name="Nishiyama T."/>
            <person name="Yang H."/>
            <person name="Hasebe M."/>
            <person name="Li S."/>
            <person name="Pierce S.K."/>
            <person name="Wang J."/>
        </authorList>
    </citation>
    <scope>NUCLEOTIDE SEQUENCE [LARGE SCALE GENOMIC DNA]</scope>
    <source>
        <strain evidence="6">EC2010</strain>
        <tissue evidence="6">Whole organism of an adult</tissue>
    </source>
</reference>
<feature type="chain" id="PRO_5018650755" description="Disintegrin domain-containing protein" evidence="4">
    <location>
        <begin position="23"/>
        <end position="755"/>
    </location>
</feature>
<dbReference type="PANTHER" id="PTHR45702:SF2">
    <property type="entry name" value="KUZBANIAN, ISOFORM A"/>
    <property type="match status" value="1"/>
</dbReference>
<dbReference type="GO" id="GO:0005886">
    <property type="term" value="C:plasma membrane"/>
    <property type="evidence" value="ECO:0007669"/>
    <property type="project" value="TreeGrafter"/>
</dbReference>
<keyword evidence="4" id="KW-0732">Signal</keyword>
<dbReference type="GO" id="GO:0007219">
    <property type="term" value="P:Notch signaling pathway"/>
    <property type="evidence" value="ECO:0007669"/>
    <property type="project" value="TreeGrafter"/>
</dbReference>
<feature type="signal peptide" evidence="4">
    <location>
        <begin position="1"/>
        <end position="22"/>
    </location>
</feature>
<evidence type="ECO:0000256" key="4">
    <source>
        <dbReference type="SAM" id="SignalP"/>
    </source>
</evidence>
<feature type="domain" description="Disintegrin" evidence="5">
    <location>
        <begin position="475"/>
        <end position="551"/>
    </location>
</feature>
<protein>
    <recommendedName>
        <fullName evidence="5">Disintegrin domain-containing protein</fullName>
    </recommendedName>
</protein>
<evidence type="ECO:0000259" key="5">
    <source>
        <dbReference type="PROSITE" id="PS50214"/>
    </source>
</evidence>
<dbReference type="InterPro" id="IPR051489">
    <property type="entry name" value="ADAM_Metalloproteinase"/>
</dbReference>
<evidence type="ECO:0000256" key="2">
    <source>
        <dbReference type="SAM" id="MobiDB-lite"/>
    </source>
</evidence>
<feature type="transmembrane region" description="Helical" evidence="3">
    <location>
        <begin position="714"/>
        <end position="739"/>
    </location>
</feature>
<keyword evidence="3" id="KW-0812">Transmembrane</keyword>
<evidence type="ECO:0000256" key="3">
    <source>
        <dbReference type="SAM" id="Phobius"/>
    </source>
</evidence>